<dbReference type="InterPro" id="IPR009570">
    <property type="entry name" value="Spore_III_AC"/>
</dbReference>
<evidence type="ECO:0000313" key="2">
    <source>
        <dbReference type="EMBL" id="GGE53796.1"/>
    </source>
</evidence>
<name>A0A917AHJ3_9BACI</name>
<organism evidence="2 3">
    <name type="scientific">Priestia taiwanensis</name>
    <dbReference type="NCBI Taxonomy" id="1347902"/>
    <lineage>
        <taxon>Bacteria</taxon>
        <taxon>Bacillati</taxon>
        <taxon>Bacillota</taxon>
        <taxon>Bacilli</taxon>
        <taxon>Bacillales</taxon>
        <taxon>Bacillaceae</taxon>
        <taxon>Priestia</taxon>
    </lineage>
</organism>
<accession>A0A917AHJ3</accession>
<evidence type="ECO:0000313" key="3">
    <source>
        <dbReference type="Proteomes" id="UP000605259"/>
    </source>
</evidence>
<keyword evidence="1" id="KW-0472">Membrane</keyword>
<comment type="caution">
    <text evidence="2">The sequence shown here is derived from an EMBL/GenBank/DDBJ whole genome shotgun (WGS) entry which is preliminary data.</text>
</comment>
<keyword evidence="1" id="KW-1133">Transmembrane helix</keyword>
<dbReference type="Proteomes" id="UP000605259">
    <property type="component" value="Unassembled WGS sequence"/>
</dbReference>
<reference evidence="2" key="2">
    <citation type="submission" date="2020-09" db="EMBL/GenBank/DDBJ databases">
        <authorList>
            <person name="Sun Q."/>
            <person name="Zhou Y."/>
        </authorList>
    </citation>
    <scope>NUCLEOTIDE SEQUENCE</scope>
    <source>
        <strain evidence="2">CGMCC 1.12698</strain>
    </source>
</reference>
<sequence>MGLDFGLVFQIAGIGIIIAFLQIILKQMGRDDFANWVIFAGFAVILFRVAIVVSDLFDKVKSVFLFQS</sequence>
<gene>
    <name evidence="2" type="ORF">GCM10007140_00130</name>
</gene>
<dbReference type="NCBIfam" id="TIGR02848">
    <property type="entry name" value="spore_III_AC"/>
    <property type="match status" value="1"/>
</dbReference>
<dbReference type="EMBL" id="BMFK01000001">
    <property type="protein sequence ID" value="GGE53796.1"/>
    <property type="molecule type" value="Genomic_DNA"/>
</dbReference>
<evidence type="ECO:0000256" key="1">
    <source>
        <dbReference type="SAM" id="Phobius"/>
    </source>
</evidence>
<keyword evidence="3" id="KW-1185">Reference proteome</keyword>
<feature type="transmembrane region" description="Helical" evidence="1">
    <location>
        <begin position="37"/>
        <end position="57"/>
    </location>
</feature>
<proteinExistence type="predicted"/>
<dbReference type="AlphaFoldDB" id="A0A917AHJ3"/>
<dbReference type="InterPro" id="IPR025664">
    <property type="entry name" value="Spore_III_AC/AD"/>
</dbReference>
<protein>
    <submittedName>
        <fullName evidence="2">Stage III sporulation protein AC</fullName>
    </submittedName>
</protein>
<dbReference type="Pfam" id="PF06686">
    <property type="entry name" value="SpoIIIAC"/>
    <property type="match status" value="1"/>
</dbReference>
<reference evidence="2" key="1">
    <citation type="journal article" date="2014" name="Int. J. Syst. Evol. Microbiol.">
        <title>Complete genome sequence of Corynebacterium casei LMG S-19264T (=DSM 44701T), isolated from a smear-ripened cheese.</title>
        <authorList>
            <consortium name="US DOE Joint Genome Institute (JGI-PGF)"/>
            <person name="Walter F."/>
            <person name="Albersmeier A."/>
            <person name="Kalinowski J."/>
            <person name="Ruckert C."/>
        </authorList>
    </citation>
    <scope>NUCLEOTIDE SEQUENCE</scope>
    <source>
        <strain evidence="2">CGMCC 1.12698</strain>
    </source>
</reference>
<dbReference type="RefSeq" id="WP_188386429.1">
    <property type="nucleotide sequence ID" value="NZ_BMFK01000001.1"/>
</dbReference>
<keyword evidence="1" id="KW-0812">Transmembrane</keyword>
<feature type="transmembrane region" description="Helical" evidence="1">
    <location>
        <begin position="6"/>
        <end position="25"/>
    </location>
</feature>